<accession>A0A5B7E7L3</accession>
<dbReference type="AlphaFoldDB" id="A0A5B7E7L3"/>
<dbReference type="EMBL" id="VSRR010002065">
    <property type="protein sequence ID" value="MPC29399.1"/>
    <property type="molecule type" value="Genomic_DNA"/>
</dbReference>
<evidence type="ECO:0000313" key="1">
    <source>
        <dbReference type="EMBL" id="MPC29399.1"/>
    </source>
</evidence>
<name>A0A5B7E7L3_PORTR</name>
<protein>
    <submittedName>
        <fullName evidence="1">Uncharacterized protein</fullName>
    </submittedName>
</protein>
<proteinExistence type="predicted"/>
<organism evidence="1 2">
    <name type="scientific">Portunus trituberculatus</name>
    <name type="common">Swimming crab</name>
    <name type="synonym">Neptunus trituberculatus</name>
    <dbReference type="NCBI Taxonomy" id="210409"/>
    <lineage>
        <taxon>Eukaryota</taxon>
        <taxon>Metazoa</taxon>
        <taxon>Ecdysozoa</taxon>
        <taxon>Arthropoda</taxon>
        <taxon>Crustacea</taxon>
        <taxon>Multicrustacea</taxon>
        <taxon>Malacostraca</taxon>
        <taxon>Eumalacostraca</taxon>
        <taxon>Eucarida</taxon>
        <taxon>Decapoda</taxon>
        <taxon>Pleocyemata</taxon>
        <taxon>Brachyura</taxon>
        <taxon>Eubrachyura</taxon>
        <taxon>Portunoidea</taxon>
        <taxon>Portunidae</taxon>
        <taxon>Portuninae</taxon>
        <taxon>Portunus</taxon>
    </lineage>
</organism>
<keyword evidence="2" id="KW-1185">Reference proteome</keyword>
<gene>
    <name evidence="1" type="ORF">E2C01_022629</name>
</gene>
<comment type="caution">
    <text evidence="1">The sequence shown here is derived from an EMBL/GenBank/DDBJ whole genome shotgun (WGS) entry which is preliminary data.</text>
</comment>
<evidence type="ECO:0000313" key="2">
    <source>
        <dbReference type="Proteomes" id="UP000324222"/>
    </source>
</evidence>
<sequence length="111" mass="12223">MAGTHTSDGDVTPGRGRLLRYRVEVSRTELLQCNAAAREGGATCRLTERTVNCGLCVRSRSRNGERRGLGACRDFLVVQIHLGRVGVSRWKEFGDPYISIVTIFSAKDLTP</sequence>
<reference evidence="1 2" key="1">
    <citation type="submission" date="2019-05" db="EMBL/GenBank/DDBJ databases">
        <title>Another draft genome of Portunus trituberculatus and its Hox gene families provides insights of decapod evolution.</title>
        <authorList>
            <person name="Jeong J.-H."/>
            <person name="Song I."/>
            <person name="Kim S."/>
            <person name="Choi T."/>
            <person name="Kim D."/>
            <person name="Ryu S."/>
            <person name="Kim W."/>
        </authorList>
    </citation>
    <scope>NUCLEOTIDE SEQUENCE [LARGE SCALE GENOMIC DNA]</scope>
    <source>
        <tissue evidence="1">Muscle</tissue>
    </source>
</reference>
<dbReference type="Proteomes" id="UP000324222">
    <property type="component" value="Unassembled WGS sequence"/>
</dbReference>